<dbReference type="EMBL" id="VEPZ02000994">
    <property type="protein sequence ID" value="KAE8704188.1"/>
    <property type="molecule type" value="Genomic_DNA"/>
</dbReference>
<protein>
    <submittedName>
        <fullName evidence="1">Uncharacterized protein</fullName>
    </submittedName>
</protein>
<name>A0A6A3AJD9_HIBSY</name>
<dbReference type="Proteomes" id="UP000436088">
    <property type="component" value="Unassembled WGS sequence"/>
</dbReference>
<keyword evidence="2" id="KW-1185">Reference proteome</keyword>
<accession>A0A6A3AJD9</accession>
<evidence type="ECO:0000313" key="2">
    <source>
        <dbReference type="Proteomes" id="UP000436088"/>
    </source>
</evidence>
<evidence type="ECO:0000313" key="1">
    <source>
        <dbReference type="EMBL" id="KAE8704188.1"/>
    </source>
</evidence>
<comment type="caution">
    <text evidence="1">The sequence shown here is derived from an EMBL/GenBank/DDBJ whole genome shotgun (WGS) entry which is preliminary data.</text>
</comment>
<gene>
    <name evidence="1" type="ORF">F3Y22_tig00110458pilonHSYRG00173</name>
</gene>
<dbReference type="AlphaFoldDB" id="A0A6A3AJD9"/>
<sequence length="96" mass="10489">MELGAAESVDLPYYSSIKVYRLMCLELKKLVDSVSYMFSALEAARLRCAPGVCALCTLQSAMDKANLLILHCSESSKLYLNLGIDIMVAGGSFIMK</sequence>
<proteinExistence type="predicted"/>
<organism evidence="1 2">
    <name type="scientific">Hibiscus syriacus</name>
    <name type="common">Rose of Sharon</name>
    <dbReference type="NCBI Taxonomy" id="106335"/>
    <lineage>
        <taxon>Eukaryota</taxon>
        <taxon>Viridiplantae</taxon>
        <taxon>Streptophyta</taxon>
        <taxon>Embryophyta</taxon>
        <taxon>Tracheophyta</taxon>
        <taxon>Spermatophyta</taxon>
        <taxon>Magnoliopsida</taxon>
        <taxon>eudicotyledons</taxon>
        <taxon>Gunneridae</taxon>
        <taxon>Pentapetalae</taxon>
        <taxon>rosids</taxon>
        <taxon>malvids</taxon>
        <taxon>Malvales</taxon>
        <taxon>Malvaceae</taxon>
        <taxon>Malvoideae</taxon>
        <taxon>Hibiscus</taxon>
    </lineage>
</organism>
<reference evidence="1" key="1">
    <citation type="submission" date="2019-09" db="EMBL/GenBank/DDBJ databases">
        <title>Draft genome information of white flower Hibiscus syriacus.</title>
        <authorList>
            <person name="Kim Y.-M."/>
        </authorList>
    </citation>
    <scope>NUCLEOTIDE SEQUENCE [LARGE SCALE GENOMIC DNA]</scope>
    <source>
        <strain evidence="1">YM2019G1</strain>
    </source>
</reference>